<dbReference type="EMBL" id="LOBP01000153">
    <property type="protein sequence ID" value="KYN84963.1"/>
    <property type="molecule type" value="Genomic_DNA"/>
</dbReference>
<dbReference type="Gene3D" id="3.40.800.10">
    <property type="entry name" value="Ureohydrolase domain"/>
    <property type="match status" value="1"/>
</dbReference>
<dbReference type="SUPFAM" id="SSF52768">
    <property type="entry name" value="Arginase/deacetylase"/>
    <property type="match status" value="1"/>
</dbReference>
<protein>
    <submittedName>
        <fullName evidence="1">Arginase</fullName>
    </submittedName>
</protein>
<evidence type="ECO:0000313" key="2">
    <source>
        <dbReference type="Proteomes" id="UP000075609"/>
    </source>
</evidence>
<name>A0ABR5W0H1_9VIBR</name>
<sequence length="294" mass="33636">MFYRQRERSHQKGNAAMLSFFKRHQKASVIEHHHSPFTYLTLSEFVKPMTIVEFETAQQSLENASEWLYQLNKRKTGTDCDNFSRKDVENGSYQEVLSRALSRRAIPIVLTNCAESVLSSMPVLFSGSEEVGLVNLSHSMGLKATLDVKLGTAFHFALTRYHNTRAFFVGVNESHTSSAVWEHAEDLGCNWLTEKEFTFRHRNDCKEHLGSFIDHCDRLVLSIDLASIVAKASIEDCQALDMQMVMRTLRQCLLSGKTTFIQIVGDRDKLIYSRECKNMLEELDQLTDLLHYAA</sequence>
<reference evidence="1 2" key="1">
    <citation type="submission" date="2015-12" db="EMBL/GenBank/DDBJ databases">
        <authorList>
            <person name="Tarr C.L."/>
            <person name="Gladney L.M."/>
        </authorList>
    </citation>
    <scope>NUCLEOTIDE SEQUENCE [LARGE SCALE GENOMIC DNA]</scope>
    <source>
        <strain evidence="1 2">1048-83</strain>
    </source>
</reference>
<organism evidence="1 2">
    <name type="scientific">Vibrio cidicii</name>
    <dbReference type="NCBI Taxonomy" id="1763883"/>
    <lineage>
        <taxon>Bacteria</taxon>
        <taxon>Pseudomonadati</taxon>
        <taxon>Pseudomonadota</taxon>
        <taxon>Gammaproteobacteria</taxon>
        <taxon>Vibrionales</taxon>
        <taxon>Vibrionaceae</taxon>
        <taxon>Vibrio</taxon>
    </lineage>
</organism>
<proteinExistence type="predicted"/>
<evidence type="ECO:0000313" key="1">
    <source>
        <dbReference type="EMBL" id="KYN84963.1"/>
    </source>
</evidence>
<accession>A0ABR5W0H1</accession>
<gene>
    <name evidence="1" type="ORF">ATY35_17080</name>
</gene>
<keyword evidence="2" id="KW-1185">Reference proteome</keyword>
<dbReference type="InterPro" id="IPR023696">
    <property type="entry name" value="Ureohydrolase_dom_sf"/>
</dbReference>
<dbReference type="Proteomes" id="UP000075609">
    <property type="component" value="Unassembled WGS sequence"/>
</dbReference>
<comment type="caution">
    <text evidence="1">The sequence shown here is derived from an EMBL/GenBank/DDBJ whole genome shotgun (WGS) entry which is preliminary data.</text>
</comment>